<name>Q6LVP1_PHOPR</name>
<dbReference type="InterPro" id="IPR027417">
    <property type="entry name" value="P-loop_NTPase"/>
</dbReference>
<dbReference type="EMBL" id="CR378663">
    <property type="protein sequence ID" value="CAG18634.1"/>
    <property type="molecule type" value="Genomic_DNA"/>
</dbReference>
<dbReference type="AlphaFoldDB" id="Q6LVP1"/>
<dbReference type="KEGG" id="ppr:PBPRA0195"/>
<dbReference type="Pfam" id="PF12102">
    <property type="entry name" value="MrcB_N"/>
    <property type="match status" value="1"/>
</dbReference>
<feature type="domain" description="Type IV methyl-directed restriction enzyme EcoKMcrB subunit DNA-binding" evidence="1">
    <location>
        <begin position="9"/>
        <end position="187"/>
    </location>
</feature>
<dbReference type="REBASE" id="10277">
    <property type="entry name" value="PprMcrBP"/>
</dbReference>
<gene>
    <name evidence="2" type="ordered locus">PBPRA0195</name>
</gene>
<sequence length="599" mass="67497">MSLADVLRQVASGWLKAKNEPFTNHPIAKLVRQDLIESIKAALGEVHTKYLLKSSPGAGNWADVPWLAILNPKLTTSTQSGVYPVYLFRADGTGVYLSLCFGTTELRQKFGTNGAKEKAAELRDEIRKRDKRLSSWNEFIDLRANTALGRSYEWASAGAKFYDIENIPHDNELCEDIKELIQIYANMNVKQKSIKMPNHVQASSLPKPFILLAGISGTGKTRFIREQAKLTGSIKETYCLTSVRPDWHEPSDLLGYVSRLSGRAEYVVTDVLKFIVKAWIELKQAGLTLQGSEVVGDQNQQQQVKPFWLCLDEMNLAPVEQYFADYLSVLETRQWGWDGDSFNYRCDPLLKPNLLENIDNKDKLKSDLGLDGCDDLWQHFLENGIGIPFNLIVAGTVNMDETTHGFSRKVIDRALTFDFGEFFPNDFNAFFEPNSEPKALSYPVFTDGRNKAELSDTHDSDGALSIGFLTQVNAILDNTPFKLAYRALNELLLTVMIQKPEDVIGLQAVWDDFLMCKVLPRIEGDIDKLTKVDSEPNILEQLSGLLNLLLAEIWDTEVRPDLFQKSAKGGSVLTIECRSKAKLEWMNSQLKNGFTSFWP</sequence>
<accession>Q6LVP1</accession>
<keyword evidence="3" id="KW-1185">Reference proteome</keyword>
<organism evidence="2 3">
    <name type="scientific">Photobacterium profundum (strain SS9)</name>
    <dbReference type="NCBI Taxonomy" id="298386"/>
    <lineage>
        <taxon>Bacteria</taxon>
        <taxon>Pseudomonadati</taxon>
        <taxon>Pseudomonadota</taxon>
        <taxon>Gammaproteobacteria</taxon>
        <taxon>Vibrionales</taxon>
        <taxon>Vibrionaceae</taxon>
        <taxon>Photobacterium</taxon>
    </lineage>
</organism>
<proteinExistence type="predicted"/>
<dbReference type="STRING" id="298386.PBPRA0195"/>
<protein>
    <recommendedName>
        <fullName evidence="1">Type IV methyl-directed restriction enzyme EcoKMcrB subunit DNA-binding domain-containing protein</fullName>
    </recommendedName>
</protein>
<reference evidence="3" key="1">
    <citation type="journal article" date="2005" name="Science">
        <title>Life at depth: Photobacterium profundum genome sequence and expression analysis.</title>
        <authorList>
            <person name="Vezzi A."/>
            <person name="Campanaro S."/>
            <person name="D'Angelo M."/>
            <person name="Simonato F."/>
            <person name="Vitulo N."/>
            <person name="Lauro F.M."/>
            <person name="Cestaro A."/>
            <person name="Malacrida G."/>
            <person name="Simionati B."/>
            <person name="Cannata N."/>
            <person name="Romualdi C."/>
            <person name="Bartlett D.H."/>
            <person name="Valle G."/>
        </authorList>
    </citation>
    <scope>NUCLEOTIDE SEQUENCE [LARGE SCALE GENOMIC DNA]</scope>
    <source>
        <strain evidence="3">ATCC BAA-1253 / SS9</strain>
    </source>
</reference>
<dbReference type="eggNOG" id="COG1401">
    <property type="taxonomic scope" value="Bacteria"/>
</dbReference>
<evidence type="ECO:0000313" key="2">
    <source>
        <dbReference type="EMBL" id="CAG18634.1"/>
    </source>
</evidence>
<dbReference type="SUPFAM" id="SSF52540">
    <property type="entry name" value="P-loop containing nucleoside triphosphate hydrolases"/>
    <property type="match status" value="1"/>
</dbReference>
<evidence type="ECO:0000313" key="3">
    <source>
        <dbReference type="Proteomes" id="UP000000593"/>
    </source>
</evidence>
<dbReference type="Proteomes" id="UP000000593">
    <property type="component" value="Chromosome 1"/>
</dbReference>
<dbReference type="RefSeq" id="WP_011217012.1">
    <property type="nucleotide sequence ID" value="NC_006370.1"/>
</dbReference>
<evidence type="ECO:0000259" key="1">
    <source>
        <dbReference type="Pfam" id="PF12102"/>
    </source>
</evidence>
<dbReference type="InterPro" id="IPR021961">
    <property type="entry name" value="McrB_DNA-bd"/>
</dbReference>
<dbReference type="Gene3D" id="3.30.920.90">
    <property type="match status" value="1"/>
</dbReference>
<dbReference type="HOGENOM" id="CLU_011498_2_1_6"/>